<dbReference type="AlphaFoldDB" id="E5XST4"/>
<reference evidence="1 2" key="1">
    <citation type="journal article" date="2011" name="Stand. Genomic Sci.">
        <title>High quality draft genome sequence of Segniliparus rugosus CDC 945(T)= (ATCC BAA-974(T)).</title>
        <authorList>
            <person name="Earl A.M."/>
            <person name="Desjardins C.A."/>
            <person name="Fitzgerald M.G."/>
            <person name="Arachchi H.M."/>
            <person name="Zeng Q."/>
            <person name="Mehta T."/>
            <person name="Griggs A."/>
            <person name="Birren B.W."/>
            <person name="Toney N.C."/>
            <person name="Carr J."/>
            <person name="Posey J."/>
            <person name="Butler W.R."/>
        </authorList>
    </citation>
    <scope>NUCLEOTIDE SEQUENCE [LARGE SCALE GENOMIC DNA]</scope>
    <source>
        <strain evidence="2">ATCC BAA-974 / DSM 45345 / CCUG 50838 / CIP 108380 / JCM 13579 / CDC 945</strain>
    </source>
</reference>
<dbReference type="PANTHER" id="PTHR42877:SF4">
    <property type="entry name" value="FAD_NAD(P)-BINDING DOMAIN-CONTAINING PROTEIN-RELATED"/>
    <property type="match status" value="1"/>
</dbReference>
<dbReference type="RefSeq" id="WP_007470972.1">
    <property type="nucleotide sequence ID" value="NZ_KI391953.1"/>
</dbReference>
<evidence type="ECO:0008006" key="3">
    <source>
        <dbReference type="Google" id="ProtNLM"/>
    </source>
</evidence>
<proteinExistence type="predicted"/>
<dbReference type="HOGENOM" id="CLU_006937_7_1_11"/>
<gene>
    <name evidence="1" type="ORF">HMPREF9336_02556</name>
</gene>
<dbReference type="EMBL" id="ACZI02000002">
    <property type="protein sequence ID" value="EFV12611.1"/>
    <property type="molecule type" value="Genomic_DNA"/>
</dbReference>
<dbReference type="InterPro" id="IPR036188">
    <property type="entry name" value="FAD/NAD-bd_sf"/>
</dbReference>
<sequence length="498" mass="54876">MTLAVNGTARGRGGLRKPSVVVIGAGMSGVAMGVKLKEAGIDDFVILEKGQSIGGTWRENTYPGLTCDVPSHWYQYTFAKNPEWSHLFPTQPEIERYLDETADRFGVTPRIRFGEAVTGAVFADGRWEVTTAKGVYSADFLVSASGVLHHPKIAPIPGLDSFGGALFHSAQWDHSVPLEGKRVGVVGTGSTGVQIVSALSKRNVDVTLFQRTAQWVAPLPNPPTGPALRWALRTFPVLNEVFYRAIRVGFGGLFQATLHPEGLRYKLVDAFCKLHLRTVRDKALRAKLTPPDKPMCKRTIVHPTFYQAVQRPNVHVVTDSIDRIVEGGILTKDGQLHELDVIVMATGFDFHAFVRPAEIVGEGGQSLDEAWADTGPRAYRTVAVPGFPNFFFIMGPHSPVGNFSLVGIAEAQANYIMRWIDRWRTGQFDSAQPRKDVTEAYNAEIKEAVKGTIWVSGCNSWYLGKDGVPELWPWSPWAHERMLAKLAEDEFVLTKAAP</sequence>
<dbReference type="PRINTS" id="PR00368">
    <property type="entry name" value="FADPNR"/>
</dbReference>
<dbReference type="PRINTS" id="PR00411">
    <property type="entry name" value="PNDRDTASEI"/>
</dbReference>
<protein>
    <recommendedName>
        <fullName evidence="3">Monooxygenase</fullName>
    </recommendedName>
</protein>
<evidence type="ECO:0000313" key="2">
    <source>
        <dbReference type="Proteomes" id="UP000004816"/>
    </source>
</evidence>
<dbReference type="eggNOG" id="COG2072">
    <property type="taxonomic scope" value="Bacteria"/>
</dbReference>
<accession>E5XST4</accession>
<comment type="caution">
    <text evidence="1">The sequence shown here is derived from an EMBL/GenBank/DDBJ whole genome shotgun (WGS) entry which is preliminary data.</text>
</comment>
<name>E5XST4_SEGRC</name>
<dbReference type="SUPFAM" id="SSF51905">
    <property type="entry name" value="FAD/NAD(P)-binding domain"/>
    <property type="match status" value="1"/>
</dbReference>
<organism evidence="1 2">
    <name type="scientific">Segniliparus rugosus (strain ATCC BAA-974 / DSM 45345 / CCUG 50838 / CIP 108380 / JCM 13579 / CDC 945)</name>
    <dbReference type="NCBI Taxonomy" id="679197"/>
    <lineage>
        <taxon>Bacteria</taxon>
        <taxon>Bacillati</taxon>
        <taxon>Actinomycetota</taxon>
        <taxon>Actinomycetes</taxon>
        <taxon>Mycobacteriales</taxon>
        <taxon>Segniliparaceae</taxon>
        <taxon>Segniliparus</taxon>
    </lineage>
</organism>
<dbReference type="PANTHER" id="PTHR42877">
    <property type="entry name" value="L-ORNITHINE N(5)-MONOOXYGENASE-RELATED"/>
    <property type="match status" value="1"/>
</dbReference>
<dbReference type="STRING" id="679197.HMPREF9336_02556"/>
<dbReference type="InterPro" id="IPR051209">
    <property type="entry name" value="FAD-bind_Monooxygenase_sf"/>
</dbReference>
<keyword evidence="2" id="KW-1185">Reference proteome</keyword>
<dbReference type="Gene3D" id="3.50.50.60">
    <property type="entry name" value="FAD/NAD(P)-binding domain"/>
    <property type="match status" value="2"/>
</dbReference>
<dbReference type="Pfam" id="PF13738">
    <property type="entry name" value="Pyr_redox_3"/>
    <property type="match status" value="1"/>
</dbReference>
<evidence type="ECO:0000313" key="1">
    <source>
        <dbReference type="EMBL" id="EFV12611.1"/>
    </source>
</evidence>
<dbReference type="Proteomes" id="UP000004816">
    <property type="component" value="Unassembled WGS sequence"/>
</dbReference>
<dbReference type="OrthoDB" id="5168853at2"/>